<sequence>MTQIEHLREQAQRAERLARNVLDVVTVSRLLEASEDYRRQADRLEQRSRCGTMAAEPVTHLQCSIDID</sequence>
<accession>A0ABX8A9V2</accession>
<organism evidence="2 3">
    <name type="scientific">Tardiphaga alba</name>
    <dbReference type="NCBI Taxonomy" id="340268"/>
    <lineage>
        <taxon>Bacteria</taxon>
        <taxon>Pseudomonadati</taxon>
        <taxon>Pseudomonadota</taxon>
        <taxon>Alphaproteobacteria</taxon>
        <taxon>Hyphomicrobiales</taxon>
        <taxon>Nitrobacteraceae</taxon>
        <taxon>Tardiphaga</taxon>
    </lineage>
</organism>
<evidence type="ECO:0000256" key="1">
    <source>
        <dbReference type="SAM" id="Coils"/>
    </source>
</evidence>
<dbReference type="EMBL" id="CP036498">
    <property type="protein sequence ID" value="QUS39075.1"/>
    <property type="molecule type" value="Genomic_DNA"/>
</dbReference>
<evidence type="ECO:0000313" key="2">
    <source>
        <dbReference type="EMBL" id="QUS39075.1"/>
    </source>
</evidence>
<keyword evidence="1" id="KW-0175">Coiled coil</keyword>
<proteinExistence type="predicted"/>
<name>A0ABX8A9V2_9BRAD</name>
<evidence type="ECO:0000313" key="3">
    <source>
        <dbReference type="Proteomes" id="UP000682843"/>
    </source>
</evidence>
<feature type="coiled-coil region" evidence="1">
    <location>
        <begin position="4"/>
        <end position="47"/>
    </location>
</feature>
<keyword evidence="3" id="KW-1185">Reference proteome</keyword>
<gene>
    <name evidence="2" type="ORF">RPMA_09685</name>
</gene>
<dbReference type="RefSeq" id="WP_211912619.1">
    <property type="nucleotide sequence ID" value="NZ_CP036498.1"/>
</dbReference>
<reference evidence="2 3" key="1">
    <citation type="submission" date="2019-02" db="EMBL/GenBank/DDBJ databases">
        <title>Emended description of the genus Rhodopseudomonas and description of Rhodopseudomonas albus sp. nov., a non-phototrophic, heavy-metal-tolerant bacterium isolated from garden soil.</title>
        <authorList>
            <person name="Bao Z."/>
            <person name="Cao W.W."/>
            <person name="Sato Y."/>
            <person name="Nishizawa T."/>
            <person name="Zhao J."/>
            <person name="Guo Y."/>
            <person name="Ohta H."/>
        </authorList>
    </citation>
    <scope>NUCLEOTIDE SEQUENCE [LARGE SCALE GENOMIC DNA]</scope>
    <source>
        <strain evidence="2 3">SK50-23</strain>
    </source>
</reference>
<dbReference type="Proteomes" id="UP000682843">
    <property type="component" value="Chromosome"/>
</dbReference>
<protein>
    <submittedName>
        <fullName evidence="2">Uncharacterized protein</fullName>
    </submittedName>
</protein>